<feature type="topological domain" description="Cytoplasmic" evidence="32">
    <location>
        <begin position="713"/>
        <end position="870"/>
    </location>
</feature>
<dbReference type="SUPFAM" id="SSF58069">
    <property type="entry name" value="Virus ectodomain"/>
    <property type="match status" value="1"/>
</dbReference>
<evidence type="ECO:0000256" key="27">
    <source>
        <dbReference type="ARBA" id="ARBA00023157"/>
    </source>
</evidence>
<evidence type="ECO:0000256" key="32">
    <source>
        <dbReference type="HAMAP-Rule" id="MF_04083"/>
    </source>
</evidence>
<evidence type="ECO:0000256" key="2">
    <source>
        <dbReference type="ARBA" id="ARBA00004433"/>
    </source>
</evidence>
<feature type="compositionally biased region" description="Basic and acidic residues" evidence="34">
    <location>
        <begin position="733"/>
        <end position="749"/>
    </location>
</feature>
<dbReference type="CDD" id="cd09909">
    <property type="entry name" value="HIV-1-like_HR1-HR2"/>
    <property type="match status" value="1"/>
</dbReference>
<comment type="similarity">
    <text evidence="32">Belongs to the HIV-1 env protein family.</text>
</comment>
<feature type="domain" description="Retroviral envelope protein GP41-like" evidence="36">
    <location>
        <begin position="537"/>
        <end position="729"/>
    </location>
</feature>
<comment type="domain">
    <text evidence="32">The YXXL motif is involved in determining the exact site of viral release at the surface of infected mononuclear cells and promotes endocytosis. YXXL and di-leucine endocytosis motifs interact directly or indirectly with the clathrin adapter complexes, opperate independently, and their activities are not additive.</text>
</comment>
<evidence type="ECO:0000256" key="6">
    <source>
        <dbReference type="ARBA" id="ARBA00004650"/>
    </source>
</evidence>
<keyword evidence="15 32" id="KW-0053">Apoptosis</keyword>
<evidence type="ECO:0000256" key="10">
    <source>
        <dbReference type="ARBA" id="ARBA00022570"/>
    </source>
</evidence>
<dbReference type="GO" id="GO:0055036">
    <property type="term" value="C:virion membrane"/>
    <property type="evidence" value="ECO:0007669"/>
    <property type="project" value="UniProtKB-SubCell"/>
</dbReference>
<evidence type="ECO:0000256" key="1">
    <source>
        <dbReference type="ARBA" id="ARBA00004402"/>
    </source>
</evidence>
<evidence type="ECO:0000256" key="9">
    <source>
        <dbReference type="ARBA" id="ARBA00022511"/>
    </source>
</evidence>
<dbReference type="GO" id="GO:0016020">
    <property type="term" value="C:membrane"/>
    <property type="evidence" value="ECO:0007669"/>
    <property type="project" value="UniProtKB-UniRule"/>
</dbReference>
<evidence type="ECO:0000256" key="7">
    <source>
        <dbReference type="ARBA" id="ARBA00022506"/>
    </source>
</evidence>
<evidence type="ECO:0000256" key="18">
    <source>
        <dbReference type="ARBA" id="ARBA00022844"/>
    </source>
</evidence>
<comment type="miscellaneous">
    <text evidence="32">Inhibitors targeting HIV-1 viral envelope proteins are used as antiretroviral drugs. Attachment of virions to the cell surface via non-specific interactions and CD4 binding can be blocked by inhibitors that include cyanovirin-N, cyclotriazadisulfonamide analogs, PRO 2000, TNX 355 and PRO 542. In addition, BMS 806 can block CD4-induced conformational changes. Env interactions with the coreceptor molecules can be targeted by CCR5 antagonists including SCH-D, maraviroc (UK 427857) and aplaviroc (GW 873140), and the CXCR4 antagonist AMD 070. Fusion of viral and cellular membranes can be inhibited by peptides such as enfuvirtide and tifuvirtide (T 1249). Resistance to inhibitors associated with mutations in Env are observed. Most of the time, single mutations confer only a modest reduction in drug susceptibility. Combination of several mutations is usually required to develop a high-level drug resistance.</text>
</comment>
<evidence type="ECO:0000256" key="33">
    <source>
        <dbReference type="RuleBase" id="RU363095"/>
    </source>
</evidence>
<feature type="transmembrane region" description="Helical" evidence="33">
    <location>
        <begin position="685"/>
        <end position="712"/>
    </location>
</feature>
<feature type="disulfide bond" evidence="32">
    <location>
        <begin position="234"/>
        <end position="245"/>
    </location>
</feature>
<dbReference type="FunFam" id="1.10.287.210:FF:000001">
    <property type="entry name" value="Envelope glycoprotein gp160"/>
    <property type="match status" value="1"/>
</dbReference>
<reference evidence="37" key="1">
    <citation type="submission" date="2014-01" db="EMBL/GenBank/DDBJ databases">
        <title>Genetic Characterization of HIV-1 strains among different risk group of Nepalese patient from central region of Nepal.</title>
        <authorList>
            <person name="Bhusal N."/>
            <person name="Sutthent R."/>
            <person name="Horthongkham N."/>
            <person name="Athipanyasilp N."/>
            <person name="Kantakamalakul W."/>
        </authorList>
    </citation>
    <scope>NUCLEOTIDE SEQUENCE</scope>
    <source>
        <strain evidence="37">11NP028</strain>
    </source>
</reference>
<comment type="PTM">
    <text evidence="32">Highly glycosylated by host. The high number of glycan on the protein is reffered to as 'glycan shield' because it contributes to hide protein sequence from adaptive immune system.</text>
</comment>
<evidence type="ECO:0000256" key="15">
    <source>
        <dbReference type="ARBA" id="ARBA00022703"/>
    </source>
</evidence>
<keyword evidence="14 32" id="KW-0812">Transmembrane</keyword>
<keyword evidence="18 32" id="KW-0946">Virion</keyword>
<keyword evidence="7 32" id="KW-1168">Fusion of virus membrane with host membrane</keyword>
<evidence type="ECO:0000256" key="11">
    <source>
        <dbReference type="ARBA" id="ARBA00022581"/>
    </source>
</evidence>
<keyword evidence="16 32" id="KW-0732">Signal</keyword>
<keyword evidence="9 32" id="KW-1032">Host cell membrane</keyword>
<feature type="chain" id="PRO_5023498641" description="Envelope glycoprotein gp160" evidence="32">
    <location>
        <begin position="32"/>
        <end position="870"/>
    </location>
</feature>
<comment type="subcellular location">
    <molecule>Transmembrane protein gp41</molecule>
    <subcellularLocation>
        <location evidence="32">Virion membrane</location>
        <topology evidence="32">Single-pass type I membrane protein</topology>
    </subcellularLocation>
    <subcellularLocation>
        <location evidence="32">Host cell membrane</location>
        <topology evidence="32">Single-pass type I membrane protein</topology>
    </subcellularLocation>
    <subcellularLocation>
        <location evidence="32">Host endosome membrane</location>
        <topology evidence="32">Single-pass type I membrane protein</topology>
    </subcellularLocation>
    <text evidence="32">It is probably concentrated at the site of budding and incorporated into the virions possibly by contacts between the cytoplasmic tail of Env and the N-terminus of Gag.</text>
</comment>
<dbReference type="GO" id="GO:0019062">
    <property type="term" value="P:virion attachment to host cell"/>
    <property type="evidence" value="ECO:0007669"/>
    <property type="project" value="UniProtKB-UniRule"/>
</dbReference>
<evidence type="ECO:0000256" key="29">
    <source>
        <dbReference type="ARBA" id="ARBA00023280"/>
    </source>
</evidence>
<keyword evidence="10 32" id="KW-1165">Clathrin-mediated endocytosis of virus by host</keyword>
<comment type="subunit">
    <text evidence="32">The mature envelope protein (Env) consists of a homotrimer of non-covalently associated gp120-gp41 heterodimers. The resulting complex protrudes from the virus surface as a spike. There seems to be as few as 10 spikes on the average virion. Surface protein gp120 interacts with host CD4, CCR5 and CXCR4. Gp120 also interacts with the C-type lectins CD209/DC-SIGN and CLEC4M/DC-SIGNR (collectively referred to as DC-SIGN(R)). Gp120 and gp41 interact with GalCer. Gp120 interacts with host ITGA4/ITGB7 complex; on CD4+ T-cells, this interaction results in rapid activation of integrin ITGAL/LFA-1, which facilitates efficient cell-to-cell spreading of HIV-1. Gp120 interacts with cell-associated heparan sulfate; this interaction increases virus infectivity on permissive cells and may be involved in infection of CD4- cells.</text>
</comment>
<dbReference type="GO" id="GO:0075512">
    <property type="term" value="P:clathrin-dependent endocytosis of virus by host cell"/>
    <property type="evidence" value="ECO:0007669"/>
    <property type="project" value="UniProtKB-UniRule"/>
</dbReference>
<feature type="coiled-coil region" evidence="32">
    <location>
        <begin position="640"/>
        <end position="674"/>
    </location>
</feature>
<dbReference type="InterPro" id="IPR037527">
    <property type="entry name" value="Gp160"/>
</dbReference>
<dbReference type="GO" id="GO:1903911">
    <property type="term" value="P:positive regulation of receptor clustering"/>
    <property type="evidence" value="ECO:0007669"/>
    <property type="project" value="UniProtKB-UniRule"/>
</dbReference>
<dbReference type="GO" id="GO:0052031">
    <property type="term" value="P:symbiont-mediated perturbation of host defense response"/>
    <property type="evidence" value="ECO:0007669"/>
    <property type="project" value="UniProtKB-UniRule"/>
</dbReference>
<evidence type="ECO:0000259" key="36">
    <source>
        <dbReference type="Pfam" id="PF00517"/>
    </source>
</evidence>
<keyword evidence="21 32" id="KW-1164">Virus endocytosis by host</keyword>
<dbReference type="GO" id="GO:0019031">
    <property type="term" value="C:viral envelope"/>
    <property type="evidence" value="ECO:0007669"/>
    <property type="project" value="UniProtKB-KW"/>
</dbReference>
<feature type="region of interest" description="Immunosuppression" evidence="32">
    <location>
        <begin position="581"/>
        <end position="599"/>
    </location>
</feature>
<evidence type="ECO:0000256" key="5">
    <source>
        <dbReference type="ARBA" id="ARBA00004578"/>
    </source>
</evidence>
<protein>
    <recommendedName>
        <fullName evidence="32">Envelope glycoprotein gp160</fullName>
    </recommendedName>
    <alternativeName>
        <fullName evidence="32">Env polyprotein</fullName>
    </alternativeName>
    <component>
        <recommendedName>
            <fullName evidence="32">Surface protein gp120</fullName>
            <shortName evidence="32">SU</shortName>
        </recommendedName>
        <alternativeName>
            <fullName evidence="32">Glycoprotein 120</fullName>
            <shortName evidence="32">gp120</shortName>
        </alternativeName>
    </component>
    <component>
        <recommendedName>
            <fullName evidence="32">Transmembrane protein gp41</fullName>
            <shortName evidence="32">TM</shortName>
        </recommendedName>
        <alternativeName>
            <fullName evidence="32">Glycoprotein 41</fullName>
            <shortName evidence="32">gp41</shortName>
        </alternativeName>
    </component>
</protein>
<feature type="chain" id="PRO_5023498640" description="Transmembrane protein gp41" evidence="32">
    <location>
        <begin position="519"/>
        <end position="870"/>
    </location>
</feature>
<comment type="domain">
    <text evidence="32">The CD4-binding region is targeted by the antibody b12.</text>
</comment>
<evidence type="ECO:0000256" key="24">
    <source>
        <dbReference type="ARBA" id="ARBA00023054"/>
    </source>
</evidence>
<evidence type="ECO:0000256" key="12">
    <source>
        <dbReference type="ARBA" id="ARBA00022595"/>
    </source>
</evidence>
<comment type="function">
    <text evidence="32">Surface protein gp120: Attaches the virus to the host lymphoid cell by binding to the primary receptor CD4. This interaction induces a structural rearrangement creating a high affinity binding site for a chemokine coreceptor like CXCR4 and/or CCR5. Acts as a ligand for CD209/DC-SIGN and CLEC4M/DC-SIGNR, which are respectively found on dendritic cells (DCs), and on endothelial cells of liver sinusoids and lymph node sinuses. These interactions allow capture of viral particles at mucosal surfaces by these cells and subsequent transmission to permissive cells. HIV subverts the migration properties of dendritic cells to gain access to CD4+ T-cells in lymph nodes. Virus transmission to permissive T-cells occurs either in trans (without DCs infection, through viral capture and transmission), or in cis (following DCs productive infection, through the usual CD4-gp120 interaction), thereby inducing a robust infection. In trans infection, bound virions remain infectious over days and it is proposed that they are not degraded, but protected in non-lysosomal acidic organelles within the DCs close to the cell membrane thus contributing to the viral infectious potential during DCs' migration from the periphery to the lymphoid tissues. On arrival at lymphoid tissues, intact virions recycle back to DCs' cell surface allowing virus transmission to CD4+ T-cells.</text>
</comment>
<evidence type="ECO:0000256" key="19">
    <source>
        <dbReference type="ARBA" id="ARBA00022870"/>
    </source>
</evidence>
<dbReference type="Gene3D" id="1.10.287.210">
    <property type="match status" value="1"/>
</dbReference>
<comment type="PTM">
    <text evidence="32">Specific enzymatic cleavages in vivo yield mature proteins. Envelope glycoproteins are synthesized as a inactive precursor that is heavily N-glycosylated and processed likely by host cell furin in the Golgi to yield the mature SU and TM proteins. The cleavage site between SU and TM requires the minimal sequence [KR]-X-[KR]-R. About 2 of the 9 disulfide bonds of gp41 are reduced by P4HB/PDI, following binding to CD4 receptor.</text>
</comment>
<feature type="short sequence motif" description="YXXL motif; contains endocytosis signal" evidence="32">
    <location>
        <begin position="719"/>
        <end position="722"/>
    </location>
</feature>
<feature type="region of interest" description="Disordered" evidence="34">
    <location>
        <begin position="725"/>
        <end position="749"/>
    </location>
</feature>
<evidence type="ECO:0000256" key="26">
    <source>
        <dbReference type="ARBA" id="ARBA00023139"/>
    </source>
</evidence>
<evidence type="ECO:0000256" key="22">
    <source>
        <dbReference type="ARBA" id="ARBA00022989"/>
    </source>
</evidence>
<evidence type="ECO:0000256" key="23">
    <source>
        <dbReference type="ARBA" id="ARBA00023046"/>
    </source>
</evidence>
<dbReference type="EMBL" id="KJ158428">
    <property type="protein sequence ID" value="AHL39019.1"/>
    <property type="molecule type" value="Genomic_RNA"/>
</dbReference>
<gene>
    <name evidence="32 37" type="primary">env</name>
</gene>
<dbReference type="Pfam" id="PF00516">
    <property type="entry name" value="GP120"/>
    <property type="match status" value="1"/>
</dbReference>
<organism evidence="37">
    <name type="scientific">Human immunodeficiency virus type 1</name>
    <name type="common">HIV-1</name>
    <dbReference type="NCBI Taxonomy" id="11676"/>
    <lineage>
        <taxon>Viruses</taxon>
        <taxon>Riboviria</taxon>
        <taxon>Pararnavirae</taxon>
        <taxon>Artverviricota</taxon>
        <taxon>Revtraviricetes</taxon>
        <taxon>Ortervirales</taxon>
        <taxon>Retroviridae</taxon>
        <taxon>Orthoretrovirinae</taxon>
        <taxon>Lentivirus</taxon>
        <taxon>Lentivirus humimdef1</taxon>
    </lineage>
</organism>
<comment type="function">
    <text evidence="32">Transmembrane protein gp41: Acts as a class I viral fusion protein. Under the current model, the protein has at least 3 conformational states: pre-fusion native state, pre-hairpin intermediate state, and post-fusion hairpin state. During fusion of viral and target intracellular membranes, the coiled coil regions (heptad repeats) assume a trimer-of-hairpins structure, positioning the fusion peptide in close proximity to the C-terminal region of the ectodomain. The formation of this structure appears to drive apposition and subsequent fusion of viral and target cell membranes. Complete fusion occurs in host cell endosomes and is dynamin-dependent, however some lipid transfer might occur at the plasma membrane. The virus undergoes clathrin-dependent internalization long before endosomal fusion, thus minimizing the surface exposure of conserved viral epitopes during fusion and reducing the efficacy of inhibitors targeting these epitopes. Membranes fusion leads to delivery of the nucleocapsid into the cytoplasm.</text>
</comment>
<dbReference type="Gene3D" id="2.170.40.20">
    <property type="entry name" value="Human immunodeficiency virus 1, Gp160, envelope glycoprotein"/>
    <property type="match status" value="2"/>
</dbReference>
<evidence type="ECO:0000256" key="25">
    <source>
        <dbReference type="ARBA" id="ARBA00023136"/>
    </source>
</evidence>
<evidence type="ECO:0000256" key="21">
    <source>
        <dbReference type="ARBA" id="ARBA00022890"/>
    </source>
</evidence>
<evidence type="ECO:0000256" key="16">
    <source>
        <dbReference type="ARBA" id="ARBA00022729"/>
    </source>
</evidence>
<name>W8Q3W7_HV1</name>
<comment type="caution">
    <text evidence="32 33">Lacks conserved residue(s) required for the propagation of feature annotation.</text>
</comment>
<keyword evidence="22 32" id="KW-1133">Transmembrane helix</keyword>
<keyword evidence="20 32" id="KW-0261">Viral envelope protein</keyword>
<feature type="region of interest" description="Fusion peptide" evidence="32">
    <location>
        <begin position="519"/>
        <end position="539"/>
    </location>
</feature>
<proteinExistence type="inferred from homology"/>
<dbReference type="GO" id="GO:0019082">
    <property type="term" value="P:viral protein processing"/>
    <property type="evidence" value="ECO:0007669"/>
    <property type="project" value="UniProtKB-UniRule"/>
</dbReference>
<keyword evidence="29 32" id="KW-0899">Viral immunoevasion</keyword>
<dbReference type="GO" id="GO:0039654">
    <property type="term" value="P:fusion of virus membrane with host endosome membrane"/>
    <property type="evidence" value="ECO:0007669"/>
    <property type="project" value="UniProtKB-UniRule"/>
</dbReference>
<keyword evidence="23 32" id="KW-1039">Host endosome</keyword>
<evidence type="ECO:0000256" key="31">
    <source>
        <dbReference type="ARBA" id="ARBA00023296"/>
    </source>
</evidence>
<feature type="transmembrane region" description="Helical" evidence="33">
    <location>
        <begin position="13"/>
        <end position="41"/>
    </location>
</feature>
<comment type="subcellular location">
    <subcellularLocation>
        <location evidence="3">Host cell membrane</location>
        <topology evidence="3">Peripheral membrane protein</topology>
    </subcellularLocation>
    <subcellularLocation>
        <location evidence="1">Host cell membrane</location>
        <topology evidence="1">Single-pass type I membrane protein</topology>
    </subcellularLocation>
    <subcellularLocation>
        <location evidence="2">Host endosome membrane</location>
        <topology evidence="2">Peripheral membrane protein</topology>
    </subcellularLocation>
    <subcellularLocation>
        <location evidence="5">Host endosome membrane</location>
        <topology evidence="5">Single-pass type I membrane protein</topology>
    </subcellularLocation>
    <subcellularLocation>
        <location evidence="6">Virion membrane</location>
        <topology evidence="6">Peripheral membrane protein</topology>
    </subcellularLocation>
    <subcellularLocation>
        <location evidence="4">Virion membrane</location>
        <topology evidence="4">Single-pass type I membrane protein</topology>
    </subcellularLocation>
</comment>
<keyword evidence="24 32" id="KW-0175">Coiled coil</keyword>
<evidence type="ECO:0000256" key="3">
    <source>
        <dbReference type="ARBA" id="ARBA00004505"/>
    </source>
</evidence>
<evidence type="ECO:0000256" key="34">
    <source>
        <dbReference type="SAM" id="MobiDB-lite"/>
    </source>
</evidence>
<evidence type="ECO:0000256" key="8">
    <source>
        <dbReference type="ARBA" id="ARBA00022510"/>
    </source>
</evidence>
<evidence type="ECO:0000256" key="28">
    <source>
        <dbReference type="ARBA" id="ARBA00023180"/>
    </source>
</evidence>
<keyword evidence="8 32" id="KW-1170">Fusion of virus membrane with host endosomal membrane</keyword>
<feature type="transmembrane region" description="Helical" evidence="33">
    <location>
        <begin position="519"/>
        <end position="542"/>
    </location>
</feature>
<keyword evidence="12 32" id="KW-1162">Viral penetration into host cytoplasm</keyword>
<dbReference type="Gene3D" id="1.20.5.490">
    <property type="entry name" value="Single helix bin"/>
    <property type="match status" value="1"/>
</dbReference>
<feature type="site" description="Cleavage; by host furin" evidence="32">
    <location>
        <begin position="518"/>
        <end position="519"/>
    </location>
</feature>
<comment type="domain">
    <text evidence="32">Some of the most genetically diverse regions of the viral genome are present in Env. They are called variable regions 1 through 5 (V1 through V5). Coreceptor usage of gp120 is determined mainly by the primary structure of the third variable region (V3) in the outer domain of gp120. The sequence of V3 determines which coreceptor, CCR5 and/or CXCR4 (corresponding to R5/macrophage, X4/T cell and R5X4/T cell and macrophage tropism), is used to trigger the fusion potential of the Env complex, and hence which cells the virus can infect. Binding to CCR5 involves a region adjacent in addition to V3.</text>
</comment>
<comment type="function">
    <text evidence="32">Envelope glycoprotein gp160: Oligomerizes in the host endoplasmic reticulum into predominantly trimers. In a second time, gp160 transits in the host Golgi, where glycosylation is completed. The precursor is then proteolytically cleaved in the trans-Golgi and thereby activated by cellular furin or furin-like proteases to produce gp120 and gp41.</text>
</comment>
<keyword evidence="26 32" id="KW-0564">Palmitate</keyword>
<comment type="PTM">
    <text evidence="32">Palmitoylation of the transmembrane protein and of Env polyprotein (prior to its proteolytic cleavage) is essential for their association with host cell membrane lipid rafts. Palmitoylation is therefore required for envelope trafficking to classical lipid rafts, but not for viral replication.</text>
</comment>
<organismHost>
    <name type="scientific">Homo sapiens</name>
    <name type="common">Human</name>
    <dbReference type="NCBI Taxonomy" id="9606"/>
</organismHost>
<keyword evidence="25 32" id="KW-0472">Membrane</keyword>
<dbReference type="GO" id="GO:1903908">
    <property type="term" value="P:positive regulation of plasma membrane raft polarization"/>
    <property type="evidence" value="ECO:0007669"/>
    <property type="project" value="UniProtKB-UniRule"/>
</dbReference>
<keyword evidence="11 32" id="KW-0945">Host-virus interaction</keyword>
<keyword evidence="13 32" id="KW-0165">Cleavage on pair of basic residues</keyword>
<comment type="domain">
    <text evidence="32 33">The 17 amino acids long immunosuppressive region is present in many retroviral envelope proteins. Synthetic peptides derived from this relatively conserved sequence inhibit immune function in vitro and in vivo.</text>
</comment>
<accession>W8Q3W7</accession>
<sequence length="870" mass="98665">MRVRGIWRNYPQWWIWSILVCWVLMICNGGNDLWVTVYYGVPVWKEAKTTLFCASDAKAYDTEVHNVWATHACVPTDPNPQEMVLVNVTENFNMWKNDMVDQMQEDIISLWDQSLKPCVKLTPLCVTLECTTNSTNDNANNSKTDNGSGQEIKNCTFNTTTELRDRKKKEYALFYRLDIVPTFNEEHLIDSDSTGYYRLINCNTSAITQACPKVNFDPIPIHYCAPAGYAILKCNNKTFNGTGPCNNVSTVQCTHGIKPVVSTQLLLNGSLAEEGIIIRSENITNNIKTIIVHLNDSVEINCTRPNNNTRKSIRIGPGQTFYATGDIIGNIRQAHCNISENKWNKTLEGVREKLAIHFPNKTIKFAASSGGDLEIVTHSFNCRGEFFYCNTSGLFNVTYMPNGTESNSNSQLNNITNIPSITIQKKKMWQKVGQAMYAPPIAGNITCKSNITGIILVRDGREDKVNIETNKTETFRPGGGDMRDNWRSELYKYKVVEIKPLGIAPTEAKRRVVEREKRAVGIGAVFLGFLGAAGSTMGAASLTLTVQARQLLSGIVQQQSNLLRAIEAQQHMLQLTVWGIKQLQTRVLAIERYLKDQQLLGIWGCSGKLICTTAVRWNSSWSNKTQKDIWENMTWMQWDREINNYTSIIYGLLEESQIQQEKNEKDLLALDSWKNLWSWFSITNWLWYIKIFIMIVGGLIGLRIIFAVLSIVNRVRQGYSPLSFQTLTQSPRGPDRPRGIEEEGGEQDRDRSVRLVSGFLALAWDDLRSLCLFSYHRLRDLILVIARVVELLGHNLLKGLQRGWEALKYLGSLVQYWGLELKKSAISLFDTIAIAVAEGTDRIIELIQRFCRAIIHIPRRIRQGFEAALQ</sequence>
<dbReference type="FunFam" id="2.170.40.20:FF:000004">
    <property type="entry name" value="Envelope glycoprotein gp160"/>
    <property type="match status" value="1"/>
</dbReference>
<dbReference type="SUPFAM" id="SSF56502">
    <property type="entry name" value="gp120 core"/>
    <property type="match status" value="2"/>
</dbReference>
<feature type="region of interest" description="CD4-binding loop" evidence="32">
    <location>
        <begin position="368"/>
        <end position="378"/>
    </location>
</feature>
<keyword evidence="31 32" id="KW-1160">Virus entry into host cell</keyword>
<evidence type="ECO:0000256" key="30">
    <source>
        <dbReference type="ARBA" id="ARBA00023288"/>
    </source>
</evidence>
<evidence type="ECO:0000313" key="37">
    <source>
        <dbReference type="EMBL" id="AHL39019.1"/>
    </source>
</evidence>
<keyword evidence="17 32" id="KW-1161">Viral attachment to host cell</keyword>
<evidence type="ECO:0000259" key="35">
    <source>
        <dbReference type="Pfam" id="PF00516"/>
    </source>
</evidence>
<dbReference type="HAMAP" id="MF_04083">
    <property type="entry name" value="HIV_ENV"/>
    <property type="match status" value="1"/>
</dbReference>
<evidence type="ECO:0000256" key="4">
    <source>
        <dbReference type="ARBA" id="ARBA00004563"/>
    </source>
</evidence>
<dbReference type="GO" id="GO:0019064">
    <property type="term" value="P:fusion of virus membrane with host plasma membrane"/>
    <property type="evidence" value="ECO:0007669"/>
    <property type="project" value="UniProtKB-UniRule"/>
</dbReference>
<keyword evidence="19 32" id="KW-1043">Host membrane</keyword>
<evidence type="ECO:0000256" key="13">
    <source>
        <dbReference type="ARBA" id="ARBA00022685"/>
    </source>
</evidence>
<dbReference type="InterPro" id="IPR000328">
    <property type="entry name" value="GP41-like"/>
</dbReference>
<comment type="miscellaneous">
    <text evidence="32">HIV-1 lineages are divided in three main groups, M (for Major), O (for Outlier), and N (for New, or Non-M, Non-O). The vast majority of strains found worldwide belong to the group M. Group O seems to be endemic to and largely confined to Cameroon and neighboring countries in West Central Africa, where these viruses represent a small minority of HIV-1 strains. The group N is represented by a limited number of isolates from Cameroonian persons. The group M is further subdivided in 9 clades or subtypes (A to D, F to H, J and K).</text>
</comment>
<keyword evidence="27 32" id="KW-1015">Disulfide bond</keyword>
<keyword evidence="28 32" id="KW-0325">Glycoprotein</keyword>
<comment type="domain">
    <text evidence="32">The membrane proximal external region (MPER) present in gp41 is a tryptophan-rich region recognized by the antibodies 2F5, Z13, and 4E10. MPER seems to play a role in fusion.</text>
</comment>
<comment type="subcellular location">
    <molecule>Surface protein gp120</molecule>
    <subcellularLocation>
        <location evidence="32">Virion membrane</location>
        <topology evidence="32">Peripheral membrane protein</topology>
    </subcellularLocation>
    <subcellularLocation>
        <location evidence="32">Host cell membrane</location>
        <topology evidence="32">Peripheral membrane protein</topology>
    </subcellularLocation>
    <subcellularLocation>
        <location evidence="32">Host endosome membrane</location>
        <topology evidence="32">Single-pass type I membrane protein</topology>
    </subcellularLocation>
    <text evidence="32">The surface protein is not anchored to the viral envelope, but associates with the extravirion surface through its binding to TM. It is probably concentrated at the site of budding and incorporated into the virions possibly by contacts between the cytoplasmic tail of Env and the N-terminus of Gag.</text>
</comment>
<feature type="disulfide bond" evidence="32">
    <location>
        <begin position="605"/>
        <end position="611"/>
    </location>
</feature>
<dbReference type="GO" id="GO:0044175">
    <property type="term" value="C:host cell endosome membrane"/>
    <property type="evidence" value="ECO:0007669"/>
    <property type="project" value="UniProtKB-SubCell"/>
</dbReference>
<feature type="region of interest" description="MPER; binding to GalCer" evidence="32">
    <location>
        <begin position="669"/>
        <end position="690"/>
    </location>
</feature>
<feature type="lipid moiety-binding region" description="S-palmitoyl cysteine; by host" evidence="32">
    <location>
        <position position="851"/>
    </location>
</feature>
<feature type="disulfide bond" evidence="32">
    <location>
        <begin position="224"/>
        <end position="253"/>
    </location>
</feature>
<dbReference type="FunFam" id="2.170.40.20:FF:000003">
    <property type="entry name" value="Envelope glycoprotein gp160"/>
    <property type="match status" value="1"/>
</dbReference>
<dbReference type="InterPro" id="IPR036377">
    <property type="entry name" value="Gp120_core_sf"/>
</dbReference>
<dbReference type="Pfam" id="PF00517">
    <property type="entry name" value="GP41"/>
    <property type="match status" value="1"/>
</dbReference>
<feature type="domain" description="Human immunodeficiency virus 1 envelope glycoprotein Gp120" evidence="35">
    <location>
        <begin position="33"/>
        <end position="518"/>
    </location>
</feature>
<feature type="disulfide bond" evidence="32">
    <location>
        <begin position="53"/>
        <end position="73"/>
    </location>
</feature>
<evidence type="ECO:0000256" key="17">
    <source>
        <dbReference type="ARBA" id="ARBA00022804"/>
    </source>
</evidence>
<evidence type="ECO:0000256" key="14">
    <source>
        <dbReference type="ARBA" id="ARBA00022692"/>
    </source>
</evidence>
<dbReference type="GO" id="GO:0005198">
    <property type="term" value="F:structural molecule activity"/>
    <property type="evidence" value="ECO:0007669"/>
    <property type="project" value="UniProtKB-UniRule"/>
</dbReference>
<dbReference type="InterPro" id="IPR000777">
    <property type="entry name" value="HIV1_Gp120"/>
</dbReference>
<keyword evidence="30 32" id="KW-0449">Lipoprotein</keyword>
<feature type="lipid moiety-binding region" description="S-palmitoyl cysteine; by host" evidence="32">
    <location>
        <position position="771"/>
    </location>
</feature>
<evidence type="ECO:0000256" key="20">
    <source>
        <dbReference type="ARBA" id="ARBA00022879"/>
    </source>
</evidence>
<dbReference type="GO" id="GO:0020002">
    <property type="term" value="C:host cell plasma membrane"/>
    <property type="evidence" value="ECO:0007669"/>
    <property type="project" value="UniProtKB-SubCell"/>
</dbReference>